<name>A0A4U6U2L9_SETVI</name>
<gene>
    <name evidence="2" type="ORF">SEVIR_6G020200v2</name>
</gene>
<evidence type="ECO:0000313" key="2">
    <source>
        <dbReference type="EMBL" id="TKW08294.1"/>
    </source>
</evidence>
<feature type="compositionally biased region" description="Polar residues" evidence="1">
    <location>
        <begin position="11"/>
        <end position="20"/>
    </location>
</feature>
<feature type="region of interest" description="Disordered" evidence="1">
    <location>
        <begin position="1"/>
        <end position="27"/>
    </location>
</feature>
<reference evidence="2" key="1">
    <citation type="submission" date="2019-03" db="EMBL/GenBank/DDBJ databases">
        <title>WGS assembly of Setaria viridis.</title>
        <authorList>
            <person name="Huang P."/>
            <person name="Jenkins J."/>
            <person name="Grimwood J."/>
            <person name="Barry K."/>
            <person name="Healey A."/>
            <person name="Mamidi S."/>
            <person name="Sreedasyam A."/>
            <person name="Shu S."/>
            <person name="Feldman M."/>
            <person name="Wu J."/>
            <person name="Yu Y."/>
            <person name="Chen C."/>
            <person name="Johnson J."/>
            <person name="Rokhsar D."/>
            <person name="Baxter I."/>
            <person name="Schmutz J."/>
            <person name="Brutnell T."/>
            <person name="Kellogg E."/>
        </authorList>
    </citation>
    <scope>NUCLEOTIDE SEQUENCE [LARGE SCALE GENOMIC DNA]</scope>
</reference>
<keyword evidence="3" id="KW-1185">Reference proteome</keyword>
<sequence>MLSSYAGKPYTSPTWRSTEWATGGKGPNAVAHAHRFRLRGCMRGESLSDPILTCVHCAATPSAKNGHATQHLPRPPNAPRVFGEMLELAFRLRIDVLPRASRPDRQGRPWIRSSAPRSEGALPRGVLCGRRRRGSEGHRRRVERAGVA</sequence>
<accession>A0A4U6U2L9</accession>
<feature type="compositionally biased region" description="Basic residues" evidence="1">
    <location>
        <begin position="129"/>
        <end position="142"/>
    </location>
</feature>
<dbReference type="Proteomes" id="UP000298652">
    <property type="component" value="Chromosome 6"/>
</dbReference>
<feature type="region of interest" description="Disordered" evidence="1">
    <location>
        <begin position="101"/>
        <end position="148"/>
    </location>
</feature>
<dbReference type="EMBL" id="CM016557">
    <property type="protein sequence ID" value="TKW08294.1"/>
    <property type="molecule type" value="Genomic_DNA"/>
</dbReference>
<organism evidence="2 3">
    <name type="scientific">Setaria viridis</name>
    <name type="common">Green bristlegrass</name>
    <name type="synonym">Setaria italica subsp. viridis</name>
    <dbReference type="NCBI Taxonomy" id="4556"/>
    <lineage>
        <taxon>Eukaryota</taxon>
        <taxon>Viridiplantae</taxon>
        <taxon>Streptophyta</taxon>
        <taxon>Embryophyta</taxon>
        <taxon>Tracheophyta</taxon>
        <taxon>Spermatophyta</taxon>
        <taxon>Magnoliopsida</taxon>
        <taxon>Liliopsida</taxon>
        <taxon>Poales</taxon>
        <taxon>Poaceae</taxon>
        <taxon>PACMAD clade</taxon>
        <taxon>Panicoideae</taxon>
        <taxon>Panicodae</taxon>
        <taxon>Paniceae</taxon>
        <taxon>Cenchrinae</taxon>
        <taxon>Setaria</taxon>
    </lineage>
</organism>
<evidence type="ECO:0000256" key="1">
    <source>
        <dbReference type="SAM" id="MobiDB-lite"/>
    </source>
</evidence>
<evidence type="ECO:0000313" key="3">
    <source>
        <dbReference type="Proteomes" id="UP000298652"/>
    </source>
</evidence>
<dbReference type="AlphaFoldDB" id="A0A4U6U2L9"/>
<dbReference type="Gramene" id="TKW08294">
    <property type="protein sequence ID" value="TKW08294"/>
    <property type="gene ID" value="SEVIR_6G020200v2"/>
</dbReference>
<protein>
    <submittedName>
        <fullName evidence="2">Uncharacterized protein</fullName>
    </submittedName>
</protein>
<proteinExistence type="predicted"/>